<dbReference type="AlphaFoldDB" id="A0A915IIF6"/>
<proteinExistence type="predicted"/>
<reference evidence="2" key="1">
    <citation type="submission" date="2022-11" db="UniProtKB">
        <authorList>
            <consortium name="WormBaseParasite"/>
        </authorList>
    </citation>
    <scope>IDENTIFICATION</scope>
</reference>
<name>A0A915IIF6_ROMCU</name>
<dbReference type="WBParaSite" id="nRc.2.0.1.t13633-RA">
    <property type="protein sequence ID" value="nRc.2.0.1.t13633-RA"/>
    <property type="gene ID" value="nRc.2.0.1.g13633"/>
</dbReference>
<evidence type="ECO:0000313" key="2">
    <source>
        <dbReference type="WBParaSite" id="nRc.2.0.1.t13633-RA"/>
    </source>
</evidence>
<dbReference type="Proteomes" id="UP000887565">
    <property type="component" value="Unplaced"/>
</dbReference>
<organism evidence="1 2">
    <name type="scientific">Romanomermis culicivorax</name>
    <name type="common">Nematode worm</name>
    <dbReference type="NCBI Taxonomy" id="13658"/>
    <lineage>
        <taxon>Eukaryota</taxon>
        <taxon>Metazoa</taxon>
        <taxon>Ecdysozoa</taxon>
        <taxon>Nematoda</taxon>
        <taxon>Enoplea</taxon>
        <taxon>Dorylaimia</taxon>
        <taxon>Mermithida</taxon>
        <taxon>Mermithoidea</taxon>
        <taxon>Mermithidae</taxon>
        <taxon>Romanomermis</taxon>
    </lineage>
</organism>
<evidence type="ECO:0000313" key="1">
    <source>
        <dbReference type="Proteomes" id="UP000887565"/>
    </source>
</evidence>
<sequence>MKTPVKTTKKSLTANAAKNVSSFKRLEGEAQFRISQELECYWYTISIHLNETKRKPKKHVQFDKKVLRSGEPYSMEKL</sequence>
<accession>A0A915IIF6</accession>
<protein>
    <submittedName>
        <fullName evidence="2">Ribosomal protein L33</fullName>
    </submittedName>
</protein>
<keyword evidence="1" id="KW-1185">Reference proteome</keyword>